<dbReference type="FunFam" id="2.10.50.30:FF:000003">
    <property type="entry name" value="Vomeronasal 2, receptor 120"/>
    <property type="match status" value="2"/>
</dbReference>
<feature type="transmembrane region" description="Helical" evidence="11">
    <location>
        <begin position="1667"/>
        <end position="1687"/>
    </location>
</feature>
<keyword evidence="3 11" id="KW-0812">Transmembrane</keyword>
<dbReference type="SMART" id="SM01411">
    <property type="entry name" value="Ephrin_rec_like"/>
    <property type="match status" value="2"/>
</dbReference>
<sequence length="1745" mass="197026">MLILLSFMFLIVVAHLFEKAVNQATGFNLKIRQDLSMSMYHKDGDLILGGILQIHMQSNPLGSTNFKEPPASTDCFFHVIRYYRHRLAFHFTVEEVNNNAELLPNITLGYRIYDSCAWELRAIHGTLSLLSGTQVPVPNYSCEDRGVLAAFIGDLTSDTTYSISQLSRIFRYPQISYGAMDPIFSDRILFPSFFRMVPNERSQYDAIIQLLRHFGWTWVGILTSADYQGQSAGEELKWTIIQSGGCVEFLAMLPMIGIDQTIPEVVHLIHSSTCSVIVLYSSMVYLLQQFMFKVWRKHEIPPKVWILSATLPIITDFDIGKAFQILNSSIAFSIPKGEIPGFKDFLYRVNPTMFPNDVLLKLIWQGKFRCRLPGTKILRFWPDFDRLPNCTGTETLRSLDSSLYDVYNFRFSYNIYKAVYALAHALHQMYTAEPLQGPITDRESLRQRFQPWQLNHFLRNIHFKPSIGNEIFFDEKGDTPTRYDILNCIYLPNGALIQTLVGSFHPSATSDQQLFINESAIRWQPLFKQTPRSVCSKSCRPGYRKAPKEGSPKCCYDCVPCAEGEFSNATDMEKCLKCPDDQWPTKKRDGCIPRTIEFLSYEDPLGASLASLAIVLCAITAGTLGIFLKYRETAVVKANNRDLSFILLLSLMLSFLCSLLFIGRPEKLTCLLRQTAFGIIFSVSVSAVLAKTITVVIAFKATKPGSRLREWVGSRALSFLVLLCSLGEVLICTAWLLISPPFPDYDIQTDPGRMILICNEGSLFAFYSVIGYMGLLAILSFIVAFLARRLPNSFNEAQLITFSMLVFCSVWVSFIPVYLSTKDKYMVTVEIFAMLLSSTGLLSCIFIPKCYIILLRPEMNTREHLIGKRIGSVLMHVRMPSRAGWAEQGVTEGDLGGPGDLAMGLDFPEGKSESQTVLLSLGDGHITINAYGSHSHANSLVTRECHVIRYYRHRLAFHFTVEEVNNNAELLPNITLGYRIYDSCAWELRAIHGTLSLLSGTQVPVPNYSCEDRGVLAAFIGDLTSDTTYSISQLSRIFRYPQISYGAMDPIFSDRILFPSFFRMVPNERSQYDAIIQLLRHFGWTWVGILTSADYQGQSAGEELKWTIIQSGGCVEFLAMIPMIGNDQTILEVVHLIHSSTCSVIVVYSSMVYLLQQFMVKEWRKHEIPPKVWILSATLPIITDFNIGKAFQILNGSIAFSIPKGEIPGFKDFLYSVNPTMFPNDVLLKLIWQGEFRCRLPGTKILIFWPDFDRLPNCTGSETLRSLDSSLYDVYNFRFSYNIYTAVYALAHALHQMYTAEPLQGPITDRESLRPRFQPWQLNNFLRNIHFKPSIGNEIFFDEKGDTPTQYDILNWIYLPNGALIQSLVGSFHPSAPSNQQLFINESAIQWQPFFKQTPRSVCSKSCRPGYRKAPKEGSPKCCYDCVPCAEGEFSNATDMEKCLKCPDDQWPKKKQDGCIPRTIEFLSYEDPLGAALASLAIVLCAITAGTLGIFLKYQETAVVKANNRDLSYILLLSLMLSFLCSLLFIGRPEKLTCLLRQTAFGIIFSVSVSAVLAKTITVVIAFKATKPGSRLREWVGSRALSFLVLLCSLGEVLICTAWLLISPPFPDYDIQTDPGKMILICNEGSLFAFYSVIGYMGFLAILSFIVAFLARRLPNSFNEAQLITFSMLVFCSVWVSFIPVYLSTKDKYMVTVEIFAMLLSSTGLLSCIFIPKCYIILLRPEMNTREHLIGKQSTKNRGLE</sequence>
<dbReference type="Gene3D" id="3.40.50.2300">
    <property type="match status" value="4"/>
</dbReference>
<dbReference type="FunFam" id="3.40.50.2300:FF:000728">
    <property type="entry name" value="Uncharacterized protein"/>
    <property type="match status" value="2"/>
</dbReference>
<dbReference type="Pfam" id="PF01094">
    <property type="entry name" value="ANF_receptor"/>
    <property type="match status" value="2"/>
</dbReference>
<gene>
    <name evidence="15" type="primary">LOC117368586</name>
</gene>
<keyword evidence="9" id="KW-0325">Glycoprotein</keyword>
<feature type="transmembrane region" description="Helical" evidence="11">
    <location>
        <begin position="799"/>
        <end position="819"/>
    </location>
</feature>
<dbReference type="GeneID" id="117368586"/>
<dbReference type="PRINTS" id="PR01535">
    <property type="entry name" value="VOMERONASL2R"/>
</dbReference>
<dbReference type="InterPro" id="IPR000337">
    <property type="entry name" value="GPCR_3"/>
</dbReference>
<evidence type="ECO:0000256" key="8">
    <source>
        <dbReference type="ARBA" id="ARBA00023170"/>
    </source>
</evidence>
<dbReference type="InterPro" id="IPR038550">
    <property type="entry name" value="GPCR_3_9-Cys_sf"/>
</dbReference>
<feature type="domain" description="G-protein coupled receptors family 3 profile" evidence="13">
    <location>
        <begin position="1473"/>
        <end position="1737"/>
    </location>
</feature>
<reference evidence="15" key="1">
    <citation type="submission" date="2025-08" db="UniProtKB">
        <authorList>
            <consortium name="RefSeq"/>
        </authorList>
    </citation>
    <scope>IDENTIFICATION</scope>
</reference>
<evidence type="ECO:0000256" key="7">
    <source>
        <dbReference type="ARBA" id="ARBA00023136"/>
    </source>
</evidence>
<evidence type="ECO:0000313" key="15">
    <source>
        <dbReference type="RefSeq" id="XP_033818207.1"/>
    </source>
</evidence>
<dbReference type="InParanoid" id="A0A6P8SI95"/>
<dbReference type="InterPro" id="IPR004073">
    <property type="entry name" value="GPCR_3_vmron_rcpt_2"/>
</dbReference>
<dbReference type="Pfam" id="PF07562">
    <property type="entry name" value="NCD3G"/>
    <property type="match status" value="2"/>
</dbReference>
<feature type="transmembrane region" description="Helical" evidence="11">
    <location>
        <begin position="1587"/>
        <end position="1606"/>
    </location>
</feature>
<dbReference type="Gene3D" id="2.10.50.30">
    <property type="entry name" value="GPCR, family 3, nine cysteines domain"/>
    <property type="match status" value="2"/>
</dbReference>
<feature type="transmembrane region" description="Helical" evidence="11">
    <location>
        <begin position="1510"/>
        <end position="1531"/>
    </location>
</feature>
<dbReference type="GO" id="GO:0004930">
    <property type="term" value="F:G protein-coupled receptor activity"/>
    <property type="evidence" value="ECO:0007669"/>
    <property type="project" value="UniProtKB-KW"/>
</dbReference>
<feature type="transmembrane region" description="Helical" evidence="11">
    <location>
        <begin position="675"/>
        <end position="699"/>
    </location>
</feature>
<dbReference type="GO" id="GO:0005886">
    <property type="term" value="C:plasma membrane"/>
    <property type="evidence" value="ECO:0007669"/>
    <property type="project" value="UniProtKB-SubCell"/>
</dbReference>
<keyword evidence="6" id="KW-0297">G-protein coupled receptor</keyword>
<proteinExistence type="predicted"/>
<dbReference type="Pfam" id="PF00003">
    <property type="entry name" value="7tm_3"/>
    <property type="match status" value="2"/>
</dbReference>
<feature type="transmembrane region" description="Helical" evidence="11">
    <location>
        <begin position="1699"/>
        <end position="1722"/>
    </location>
</feature>
<keyword evidence="5 11" id="KW-1133">Transmembrane helix</keyword>
<dbReference type="SUPFAM" id="SSF57184">
    <property type="entry name" value="Growth factor receptor domain"/>
    <property type="match status" value="1"/>
</dbReference>
<feature type="transmembrane region" description="Helical" evidence="11">
    <location>
        <begin position="1632"/>
        <end position="1655"/>
    </location>
</feature>
<dbReference type="CDD" id="cd15283">
    <property type="entry name" value="7tmC_V2R_pheromone"/>
    <property type="match status" value="2"/>
</dbReference>
<keyword evidence="2" id="KW-1003">Cell membrane</keyword>
<dbReference type="PANTHER" id="PTHR24061:SF552">
    <property type="entry name" value="VOMERONASAL TYPE-2 RECEPTOR 26-LIKE"/>
    <property type="match status" value="1"/>
</dbReference>
<dbReference type="InterPro" id="IPR028082">
    <property type="entry name" value="Peripla_BP_I"/>
</dbReference>
<feature type="transmembrane region" description="Helical" evidence="11">
    <location>
        <begin position="831"/>
        <end position="854"/>
    </location>
</feature>
<keyword evidence="7 11" id="KW-0472">Membrane</keyword>
<dbReference type="InterPro" id="IPR009030">
    <property type="entry name" value="Growth_fac_rcpt_cys_sf"/>
</dbReference>
<dbReference type="OrthoDB" id="9639017at2759"/>
<evidence type="ECO:0000256" key="12">
    <source>
        <dbReference type="SAM" id="SignalP"/>
    </source>
</evidence>
<accession>A0A6P8SI95</accession>
<protein>
    <submittedName>
        <fullName evidence="15">Uncharacterized protein LOC117368586</fullName>
    </submittedName>
</protein>
<feature type="domain" description="G-protein coupled receptors family 3 profile" evidence="13">
    <location>
        <begin position="605"/>
        <end position="869"/>
    </location>
</feature>
<evidence type="ECO:0000259" key="13">
    <source>
        <dbReference type="PROSITE" id="PS50259"/>
    </source>
</evidence>
<dbReference type="InterPro" id="IPR001828">
    <property type="entry name" value="ANF_lig-bd_rcpt"/>
</dbReference>
<feature type="transmembrane region" description="Helical" evidence="11">
    <location>
        <begin position="1473"/>
        <end position="1498"/>
    </location>
</feature>
<evidence type="ECO:0000256" key="10">
    <source>
        <dbReference type="ARBA" id="ARBA00023224"/>
    </source>
</evidence>
<dbReference type="InterPro" id="IPR000068">
    <property type="entry name" value="GPCR_3_Ca_sens_rcpt-rel"/>
</dbReference>
<evidence type="ECO:0000256" key="1">
    <source>
        <dbReference type="ARBA" id="ARBA00004651"/>
    </source>
</evidence>
<feature type="transmembrane region" description="Helical" evidence="11">
    <location>
        <begin position="609"/>
        <end position="630"/>
    </location>
</feature>
<organism evidence="14 15">
    <name type="scientific">Geotrypetes seraphini</name>
    <name type="common">Gaboon caecilian</name>
    <name type="synonym">Caecilia seraphini</name>
    <dbReference type="NCBI Taxonomy" id="260995"/>
    <lineage>
        <taxon>Eukaryota</taxon>
        <taxon>Metazoa</taxon>
        <taxon>Chordata</taxon>
        <taxon>Craniata</taxon>
        <taxon>Vertebrata</taxon>
        <taxon>Euteleostomi</taxon>
        <taxon>Amphibia</taxon>
        <taxon>Gymnophiona</taxon>
        <taxon>Geotrypetes</taxon>
    </lineage>
</organism>
<feature type="transmembrane region" description="Helical" evidence="11">
    <location>
        <begin position="1543"/>
        <end position="1567"/>
    </location>
</feature>
<dbReference type="FunFam" id="3.40.50.2300:FF:000099">
    <property type="entry name" value="Eg435916, gene 1"/>
    <property type="match status" value="2"/>
</dbReference>
<dbReference type="PROSITE" id="PS50259">
    <property type="entry name" value="G_PROTEIN_RECEP_F3_4"/>
    <property type="match status" value="2"/>
</dbReference>
<evidence type="ECO:0000313" key="14">
    <source>
        <dbReference type="Proteomes" id="UP000515159"/>
    </source>
</evidence>
<dbReference type="Proteomes" id="UP000515159">
    <property type="component" value="Chromosome 10"/>
</dbReference>
<feature type="transmembrane region" description="Helical" evidence="11">
    <location>
        <begin position="719"/>
        <end position="738"/>
    </location>
</feature>
<feature type="transmembrane region" description="Helical" evidence="11">
    <location>
        <begin position="764"/>
        <end position="787"/>
    </location>
</feature>
<keyword evidence="4 12" id="KW-0732">Signal</keyword>
<dbReference type="SUPFAM" id="SSF53822">
    <property type="entry name" value="Periplasmic binding protein-like I"/>
    <property type="match status" value="2"/>
</dbReference>
<dbReference type="PANTHER" id="PTHR24061">
    <property type="entry name" value="CALCIUM-SENSING RECEPTOR-RELATED"/>
    <property type="match status" value="1"/>
</dbReference>
<dbReference type="KEGG" id="gsh:117368586"/>
<dbReference type="InterPro" id="IPR011500">
    <property type="entry name" value="GPCR_3_9-Cys_dom"/>
</dbReference>
<dbReference type="PRINTS" id="PR00248">
    <property type="entry name" value="GPCRMGR"/>
</dbReference>
<evidence type="ECO:0000256" key="3">
    <source>
        <dbReference type="ARBA" id="ARBA00022692"/>
    </source>
</evidence>
<evidence type="ECO:0000256" key="9">
    <source>
        <dbReference type="ARBA" id="ARBA00023180"/>
    </source>
</evidence>
<keyword evidence="8" id="KW-0675">Receptor</keyword>
<evidence type="ECO:0000256" key="4">
    <source>
        <dbReference type="ARBA" id="ARBA00022729"/>
    </source>
</evidence>
<feature type="chain" id="PRO_5028064930" evidence="12">
    <location>
        <begin position="17"/>
        <end position="1745"/>
    </location>
</feature>
<evidence type="ECO:0000256" key="2">
    <source>
        <dbReference type="ARBA" id="ARBA00022475"/>
    </source>
</evidence>
<evidence type="ECO:0000256" key="6">
    <source>
        <dbReference type="ARBA" id="ARBA00023040"/>
    </source>
</evidence>
<keyword evidence="10" id="KW-0807">Transducer</keyword>
<evidence type="ECO:0000256" key="5">
    <source>
        <dbReference type="ARBA" id="ARBA00022989"/>
    </source>
</evidence>
<dbReference type="CDD" id="cd06365">
    <property type="entry name" value="PBP1_pheromone_receptor"/>
    <property type="match status" value="2"/>
</dbReference>
<dbReference type="InterPro" id="IPR017978">
    <property type="entry name" value="GPCR_3_C"/>
</dbReference>
<evidence type="ECO:0000256" key="11">
    <source>
        <dbReference type="SAM" id="Phobius"/>
    </source>
</evidence>
<comment type="subcellular location">
    <subcellularLocation>
        <location evidence="1">Cell membrane</location>
        <topology evidence="1">Multi-pass membrane protein</topology>
    </subcellularLocation>
</comment>
<feature type="signal peptide" evidence="12">
    <location>
        <begin position="1"/>
        <end position="16"/>
    </location>
</feature>
<keyword evidence="14" id="KW-1185">Reference proteome</keyword>
<feature type="transmembrane region" description="Helical" evidence="11">
    <location>
        <begin position="1133"/>
        <end position="1155"/>
    </location>
</feature>
<feature type="transmembrane region" description="Helical" evidence="11">
    <location>
        <begin position="642"/>
        <end position="663"/>
    </location>
</feature>
<dbReference type="RefSeq" id="XP_033818207.1">
    <property type="nucleotide sequence ID" value="XM_033962316.1"/>
</dbReference>
<name>A0A6P8SI95_GEOSA</name>